<dbReference type="AlphaFoldDB" id="A0AAJ1T2P9"/>
<keyword evidence="3" id="KW-1185">Reference proteome</keyword>
<evidence type="ECO:0000313" key="2">
    <source>
        <dbReference type="EMBL" id="MDQ0216072.1"/>
    </source>
</evidence>
<keyword evidence="1" id="KW-1133">Transmembrane helix</keyword>
<gene>
    <name evidence="2" type="ORF">J2S13_002494</name>
</gene>
<feature type="transmembrane region" description="Helical" evidence="1">
    <location>
        <begin position="6"/>
        <end position="29"/>
    </location>
</feature>
<reference evidence="2" key="1">
    <citation type="submission" date="2023-07" db="EMBL/GenBank/DDBJ databases">
        <title>Genomic Encyclopedia of Type Strains, Phase IV (KMG-IV): sequencing the most valuable type-strain genomes for metagenomic binning, comparative biology and taxonomic classification.</title>
        <authorList>
            <person name="Goeker M."/>
        </authorList>
    </citation>
    <scope>NUCLEOTIDE SEQUENCE</scope>
    <source>
        <strain evidence="2">DSM 23947</strain>
    </source>
</reference>
<organism evidence="2 3">
    <name type="scientific">Oikeobacillus pervagus</name>
    <dbReference type="NCBI Taxonomy" id="1325931"/>
    <lineage>
        <taxon>Bacteria</taxon>
        <taxon>Bacillati</taxon>
        <taxon>Bacillota</taxon>
        <taxon>Bacilli</taxon>
        <taxon>Bacillales</taxon>
        <taxon>Bacillaceae</taxon>
        <taxon>Oikeobacillus</taxon>
    </lineage>
</organism>
<evidence type="ECO:0000313" key="3">
    <source>
        <dbReference type="Proteomes" id="UP001237207"/>
    </source>
</evidence>
<accession>A0AAJ1T2P9</accession>
<name>A0AAJ1T2P9_9BACI</name>
<keyword evidence="1" id="KW-0812">Transmembrane</keyword>
<dbReference type="EMBL" id="JAUSUC010000034">
    <property type="protein sequence ID" value="MDQ0216072.1"/>
    <property type="molecule type" value="Genomic_DNA"/>
</dbReference>
<comment type="caution">
    <text evidence="2">The sequence shown here is derived from an EMBL/GenBank/DDBJ whole genome shotgun (WGS) entry which is preliminary data.</text>
</comment>
<evidence type="ECO:0000256" key="1">
    <source>
        <dbReference type="SAM" id="Phobius"/>
    </source>
</evidence>
<keyword evidence="1" id="KW-0472">Membrane</keyword>
<protein>
    <submittedName>
        <fullName evidence="2">Uncharacterized protein</fullName>
    </submittedName>
</protein>
<sequence>MVVSDVFSLVVSFVLIALIVLIVLIVFAVEVGVEEDVAAGAEEDVEEDSPNLVRKSSCPCIVIAGAFSMFAFNTKGL</sequence>
<proteinExistence type="predicted"/>
<dbReference type="Proteomes" id="UP001237207">
    <property type="component" value="Unassembled WGS sequence"/>
</dbReference>